<evidence type="ECO:0000313" key="4">
    <source>
        <dbReference type="Proteomes" id="UP000007800"/>
    </source>
</evidence>
<dbReference type="GeneID" id="9058296"/>
<proteinExistence type="predicted"/>
<dbReference type="RefSeq" id="XP_002780797.1">
    <property type="nucleotide sequence ID" value="XM_002780751.1"/>
</dbReference>
<dbReference type="InParanoid" id="C5KSH8"/>
<accession>C5KSH8</accession>
<name>C5KSH8_PERM5</name>
<evidence type="ECO:0000256" key="1">
    <source>
        <dbReference type="SAM" id="MobiDB-lite"/>
    </source>
</evidence>
<dbReference type="InterPro" id="IPR012337">
    <property type="entry name" value="RNaseH-like_sf"/>
</dbReference>
<sequence>MGMVADDLEGVPQHGVPEGDGLLTTIEESLSNLASQVSALAGRVDAIAVGSEDSPRDLVCKETNPYVAVPLSQHEIVEDDDNLRNSIPRNRSQGSSNRRLVQEARKEARQELTAVKLGIYDGKATSLDHTSHASIRAHLSSFDRALRYCAISSGSPTCYFLLLYSLSEKVRNRVEARLGPKEDYDIEGDIFAHFRERYSALRSALLTLYLDPSEASRLRQKWHDLRMTPEMSFRTFVAEMDRLETELALQGDVLTDNDIWDKLTHSCRAPFDDWALTYRLAKMDVTVARSYLESRANLSDINTAALSTTAVRTTVVNGVADGGLVKVAGKEVVAFAQKATPNSSTYVPDVRRLQKGTCGRCFQAGHLADKCMAPAPSQLSSRCLVCGRGGHKVANCRLKGNKLLTCKRCGVRGHVSFICRNVKPAVTEPTTTTTKENNALPVDPAAIEMEAEEVPTAAGDDVEDGDGPRRLVSLARHKLPDNVKNAISHISDSQGSAHDFALYVYMKPYMDDVVIGSGLDWLSNDRFRAQKADVPLPPLVVMEVEGRTVCSHSNLLLAMRYTLRSEIRKGSGWDDFVSVATYREIERLMQLFTDAPTIPRLLVASLADLGIVYLFADSSMSPFGNHSEQDDAVMVLLCIDSFSGYLIAEKCPNHTDVRVSSWLKACGVHWYRTPPHCERAHGWYETLHKTFLQIVRALLIGDESRTLKWFDVIDRAMWTINHVYRHSADSAVFPAELHFCYGRALPPTYDDRERSAEAAKFVSTMSELPVPNHRDAEAFMLQFHNRHSDCMQLNTAESIDRVLASRRVFAGTQLARQDFKRFRVGDYVVRYNFNRRGKLDSRWLVDQVCQIVAITGSVASLKIGVDWQGRPILKSEFLGNLKVVPRGGSD</sequence>
<feature type="compositionally biased region" description="Polar residues" evidence="1">
    <location>
        <begin position="84"/>
        <end position="99"/>
    </location>
</feature>
<dbReference type="SMART" id="SM00343">
    <property type="entry name" value="ZnF_C2HC"/>
    <property type="match status" value="3"/>
</dbReference>
<dbReference type="SUPFAM" id="SSF57756">
    <property type="entry name" value="Retrovirus zinc finger-like domains"/>
    <property type="match status" value="1"/>
</dbReference>
<dbReference type="SUPFAM" id="SSF53098">
    <property type="entry name" value="Ribonuclease H-like"/>
    <property type="match status" value="1"/>
</dbReference>
<dbReference type="Gene3D" id="4.10.60.10">
    <property type="entry name" value="Zinc finger, CCHC-type"/>
    <property type="match status" value="1"/>
</dbReference>
<dbReference type="InterPro" id="IPR036875">
    <property type="entry name" value="Znf_CCHC_sf"/>
</dbReference>
<organism evidence="4">
    <name type="scientific">Perkinsus marinus (strain ATCC 50983 / TXsc)</name>
    <dbReference type="NCBI Taxonomy" id="423536"/>
    <lineage>
        <taxon>Eukaryota</taxon>
        <taxon>Sar</taxon>
        <taxon>Alveolata</taxon>
        <taxon>Perkinsozoa</taxon>
        <taxon>Perkinsea</taxon>
        <taxon>Perkinsida</taxon>
        <taxon>Perkinsidae</taxon>
        <taxon>Perkinsus</taxon>
    </lineage>
</organism>
<dbReference type="GO" id="GO:0008270">
    <property type="term" value="F:zinc ion binding"/>
    <property type="evidence" value="ECO:0007669"/>
    <property type="project" value="InterPro"/>
</dbReference>
<dbReference type="OrthoDB" id="8194935at2759"/>
<feature type="domain" description="CCHC-type" evidence="2">
    <location>
        <begin position="382"/>
        <end position="398"/>
    </location>
</feature>
<dbReference type="AlphaFoldDB" id="C5KSH8"/>
<dbReference type="InterPro" id="IPR036397">
    <property type="entry name" value="RNaseH_sf"/>
</dbReference>
<dbReference type="Proteomes" id="UP000007800">
    <property type="component" value="Unassembled WGS sequence"/>
</dbReference>
<feature type="region of interest" description="Disordered" evidence="1">
    <location>
        <begin position="79"/>
        <end position="105"/>
    </location>
</feature>
<feature type="domain" description="CCHC-type" evidence="2">
    <location>
        <begin position="357"/>
        <end position="373"/>
    </location>
</feature>
<feature type="domain" description="CCHC-type" evidence="2">
    <location>
        <begin position="405"/>
        <end position="421"/>
    </location>
</feature>
<evidence type="ECO:0000313" key="3">
    <source>
        <dbReference type="EMBL" id="EER12592.1"/>
    </source>
</evidence>
<keyword evidence="4" id="KW-1185">Reference proteome</keyword>
<evidence type="ECO:0000259" key="2">
    <source>
        <dbReference type="SMART" id="SM00343"/>
    </source>
</evidence>
<dbReference type="GO" id="GO:0003676">
    <property type="term" value="F:nucleic acid binding"/>
    <property type="evidence" value="ECO:0007669"/>
    <property type="project" value="InterPro"/>
</dbReference>
<gene>
    <name evidence="3" type="ORF">Pmar_PMAR027410</name>
</gene>
<dbReference type="Gene3D" id="3.30.420.10">
    <property type="entry name" value="Ribonuclease H-like superfamily/Ribonuclease H"/>
    <property type="match status" value="1"/>
</dbReference>
<protein>
    <recommendedName>
        <fullName evidence="2">CCHC-type domain-containing protein</fullName>
    </recommendedName>
</protein>
<dbReference type="EMBL" id="GG676038">
    <property type="protein sequence ID" value="EER12592.1"/>
    <property type="molecule type" value="Genomic_DNA"/>
</dbReference>
<reference evidence="3 4" key="1">
    <citation type="submission" date="2008-07" db="EMBL/GenBank/DDBJ databases">
        <authorList>
            <person name="El-Sayed N."/>
            <person name="Caler E."/>
            <person name="Inman J."/>
            <person name="Amedeo P."/>
            <person name="Hass B."/>
            <person name="Wortman J."/>
        </authorList>
    </citation>
    <scope>NUCLEOTIDE SEQUENCE [LARGE SCALE GENOMIC DNA]</scope>
    <source>
        <strain evidence="4">ATCC 50983 / TXsc</strain>
    </source>
</reference>
<dbReference type="InterPro" id="IPR001878">
    <property type="entry name" value="Znf_CCHC"/>
</dbReference>